<feature type="domain" description="FAD-dependent oxidoreductase 2 FAD-binding" evidence="13">
    <location>
        <begin position="7"/>
        <end position="371"/>
    </location>
</feature>
<evidence type="ECO:0000256" key="5">
    <source>
        <dbReference type="ARBA" id="ARBA00021901"/>
    </source>
</evidence>
<keyword evidence="9 12" id="KW-0560">Oxidoreductase</keyword>
<dbReference type="AlphaFoldDB" id="A0A1Q8Q809"/>
<evidence type="ECO:0000256" key="9">
    <source>
        <dbReference type="ARBA" id="ARBA00023002"/>
    </source>
</evidence>
<dbReference type="EMBL" id="MSDU01000008">
    <property type="protein sequence ID" value="OLN23476.1"/>
    <property type="molecule type" value="Genomic_DNA"/>
</dbReference>
<name>A0A1Q8Q809_9BACI</name>
<dbReference type="GO" id="GO:0033765">
    <property type="term" value="F:steroid dehydrogenase activity, acting on the CH-CH group of donors"/>
    <property type="evidence" value="ECO:0007669"/>
    <property type="project" value="UniProtKB-ARBA"/>
</dbReference>
<evidence type="ECO:0000313" key="15">
    <source>
        <dbReference type="EMBL" id="OLN23476.1"/>
    </source>
</evidence>
<keyword evidence="16" id="KW-1185">Reference proteome</keyword>
<evidence type="ECO:0000256" key="11">
    <source>
        <dbReference type="NCBIfam" id="TIGR00551"/>
    </source>
</evidence>
<dbReference type="PANTHER" id="PTHR42716">
    <property type="entry name" value="L-ASPARTATE OXIDASE"/>
    <property type="match status" value="1"/>
</dbReference>
<dbReference type="OrthoDB" id="9806724at2"/>
<evidence type="ECO:0000256" key="12">
    <source>
        <dbReference type="RuleBase" id="RU362049"/>
    </source>
</evidence>
<dbReference type="PANTHER" id="PTHR42716:SF2">
    <property type="entry name" value="L-ASPARTATE OXIDASE, CHLOROPLASTIC"/>
    <property type="match status" value="1"/>
</dbReference>
<dbReference type="PRINTS" id="PR00368">
    <property type="entry name" value="FADPNR"/>
</dbReference>
<dbReference type="STRING" id="1714264.BTO30_05820"/>
<evidence type="ECO:0000259" key="14">
    <source>
        <dbReference type="Pfam" id="PF02910"/>
    </source>
</evidence>
<evidence type="ECO:0000256" key="7">
    <source>
        <dbReference type="ARBA" id="ARBA00022642"/>
    </source>
</evidence>
<dbReference type="SUPFAM" id="SSF46977">
    <property type="entry name" value="Succinate dehydrogenase/fumarate reductase flavoprotein C-terminal domain"/>
    <property type="match status" value="1"/>
</dbReference>
<dbReference type="NCBIfam" id="TIGR00551">
    <property type="entry name" value="nadB"/>
    <property type="match status" value="1"/>
</dbReference>
<evidence type="ECO:0000313" key="16">
    <source>
        <dbReference type="Proteomes" id="UP000185568"/>
    </source>
</evidence>
<evidence type="ECO:0000256" key="6">
    <source>
        <dbReference type="ARBA" id="ARBA00022630"/>
    </source>
</evidence>
<dbReference type="Pfam" id="PF02910">
    <property type="entry name" value="Succ_DH_flav_C"/>
    <property type="match status" value="1"/>
</dbReference>
<dbReference type="InterPro" id="IPR037099">
    <property type="entry name" value="Fum_R/Succ_DH_flav-like_C_sf"/>
</dbReference>
<comment type="cofactor">
    <cofactor evidence="1 12">
        <name>FAD</name>
        <dbReference type="ChEBI" id="CHEBI:57692"/>
    </cofactor>
</comment>
<organism evidence="15 16">
    <name type="scientific">Domibacillus antri</name>
    <dbReference type="NCBI Taxonomy" id="1714264"/>
    <lineage>
        <taxon>Bacteria</taxon>
        <taxon>Bacillati</taxon>
        <taxon>Bacillota</taxon>
        <taxon>Bacilli</taxon>
        <taxon>Bacillales</taxon>
        <taxon>Bacillaceae</taxon>
        <taxon>Domibacillus</taxon>
    </lineage>
</organism>
<comment type="similarity">
    <text evidence="3 12">Belongs to the FAD-dependent oxidoreductase 2 family. NadB subfamily.</text>
</comment>
<proteinExistence type="inferred from homology"/>
<evidence type="ECO:0000256" key="10">
    <source>
        <dbReference type="ARBA" id="ARBA00048305"/>
    </source>
</evidence>
<dbReference type="Gene3D" id="3.90.700.10">
    <property type="entry name" value="Succinate dehydrogenase/fumarate reductase flavoprotein, catalytic domain"/>
    <property type="match status" value="1"/>
</dbReference>
<accession>A0A1Q8Q809</accession>
<keyword evidence="6 12" id="KW-0285">Flavoprotein</keyword>
<evidence type="ECO:0000256" key="2">
    <source>
        <dbReference type="ARBA" id="ARBA00004950"/>
    </source>
</evidence>
<sequence>MKFSSQVVIIGSGIAALQAAKHLGVQVNVIVITKSVIRDSNSYYAQGGIAAVLSTDDTYDSHMQDTFEAGEYHHSLSNVQQLITEGANAVKELLQEGFPADYRSDGTLSLCLEGAHSRHRIVHSGGDATGKMMIEHFIQSLPDNVRIIEREMAFELIVSNGTCFGVKTKNADGVIHTYEAQHTILATGGAGALYPFTSNRKTLTGDGIALAYRAGVEVTDMEFVQFHPTLLFVNGETKGLVSEAVRGAGAVLVDENGRRLMRGVHPMEDLAPRHITAFEIYKALKKGRNVFLDVSMINDFQERFPTISALCLENGIDLKEGLIPVAPGSHFLMGGVKADSYGRTSIARLYAAGETACTGVHGANRLASNSLLEGIAFGKRMAIHILTYKKKSMNFQPAEQARPVQLPPLFEMDELKKRMMEDAGIIRTKQGLARMTDCLRIMEGANGDISGLSIEDMEKLFMHTTAYLIARAALERTETRGAHIRADFPESAPLWRKKWVTFEKGMLSVRGEENEFDQARPNAYSFFY</sequence>
<dbReference type="Gene3D" id="3.50.50.60">
    <property type="entry name" value="FAD/NAD(P)-binding domain"/>
    <property type="match status" value="1"/>
</dbReference>
<dbReference type="GO" id="GO:0005737">
    <property type="term" value="C:cytoplasm"/>
    <property type="evidence" value="ECO:0007669"/>
    <property type="project" value="UniProtKB-SubCell"/>
</dbReference>
<dbReference type="InterPro" id="IPR027477">
    <property type="entry name" value="Succ_DH/fumarate_Rdtase_cat_sf"/>
</dbReference>
<dbReference type="FunFam" id="3.90.700.10:FF:000002">
    <property type="entry name" value="L-aspartate oxidase"/>
    <property type="match status" value="1"/>
</dbReference>
<comment type="subcellular location">
    <subcellularLocation>
        <location evidence="12">Cytoplasm</location>
    </subcellularLocation>
</comment>
<keyword evidence="7 12" id="KW-0662">Pyridine nucleotide biosynthesis</keyword>
<comment type="caution">
    <text evidence="15">The sequence shown here is derived from an EMBL/GenBank/DDBJ whole genome shotgun (WGS) entry which is preliminary data.</text>
</comment>
<dbReference type="NCBIfam" id="NF005978">
    <property type="entry name" value="PRK08071.1"/>
    <property type="match status" value="1"/>
</dbReference>
<comment type="pathway">
    <text evidence="2 12">Cofactor biosynthesis; NAD(+) biosynthesis; iminoaspartate from L-aspartate (oxidase route): step 1/1.</text>
</comment>
<evidence type="ECO:0000256" key="1">
    <source>
        <dbReference type="ARBA" id="ARBA00001974"/>
    </source>
</evidence>
<comment type="function">
    <text evidence="12">Catalyzes the oxidation of L-aspartate to iminoaspartate.</text>
</comment>
<dbReference type="GO" id="GO:0008734">
    <property type="term" value="F:L-aspartate oxidase activity"/>
    <property type="evidence" value="ECO:0007669"/>
    <property type="project" value="UniProtKB-UniRule"/>
</dbReference>
<feature type="domain" description="Fumarate reductase/succinate dehydrogenase flavoprotein-like C-terminal" evidence="14">
    <location>
        <begin position="413"/>
        <end position="492"/>
    </location>
</feature>
<evidence type="ECO:0000256" key="4">
    <source>
        <dbReference type="ARBA" id="ARBA00012173"/>
    </source>
</evidence>
<evidence type="ECO:0000259" key="13">
    <source>
        <dbReference type="Pfam" id="PF00890"/>
    </source>
</evidence>
<reference evidence="15 16" key="1">
    <citation type="submission" date="2016-12" db="EMBL/GenBank/DDBJ databases">
        <title>Domibacillus antri genome sequencing.</title>
        <authorList>
            <person name="Verma A."/>
            <person name="Krishnamurthi S."/>
        </authorList>
    </citation>
    <scope>NUCLEOTIDE SEQUENCE [LARGE SCALE GENOMIC DNA]</scope>
    <source>
        <strain evidence="15 16">XD80</strain>
    </source>
</reference>
<dbReference type="Gene3D" id="1.20.58.100">
    <property type="entry name" value="Fumarate reductase/succinate dehydrogenase flavoprotein-like, C-terminal domain"/>
    <property type="match status" value="1"/>
</dbReference>
<protein>
    <recommendedName>
        <fullName evidence="5 11">L-aspartate oxidase</fullName>
        <ecNumber evidence="4 11">1.4.3.16</ecNumber>
    </recommendedName>
</protein>
<dbReference type="InterPro" id="IPR015939">
    <property type="entry name" value="Fum_Rdtase/Succ_DH_flav-like_C"/>
</dbReference>
<evidence type="ECO:0000256" key="8">
    <source>
        <dbReference type="ARBA" id="ARBA00022827"/>
    </source>
</evidence>
<dbReference type="SUPFAM" id="SSF56425">
    <property type="entry name" value="Succinate dehydrogenase/fumarate reductase flavoprotein, catalytic domain"/>
    <property type="match status" value="1"/>
</dbReference>
<dbReference type="Proteomes" id="UP000185568">
    <property type="component" value="Unassembled WGS sequence"/>
</dbReference>
<gene>
    <name evidence="15" type="ORF">BTO30_05820</name>
</gene>
<dbReference type="SUPFAM" id="SSF51905">
    <property type="entry name" value="FAD/NAD(P)-binding domain"/>
    <property type="match status" value="1"/>
</dbReference>
<dbReference type="UniPathway" id="UPA00253">
    <property type="reaction ID" value="UER00326"/>
</dbReference>
<dbReference type="InterPro" id="IPR036188">
    <property type="entry name" value="FAD/NAD-bd_sf"/>
</dbReference>
<comment type="catalytic activity">
    <reaction evidence="10">
        <text>L-aspartate + O2 = iminosuccinate + H2O2</text>
        <dbReference type="Rhea" id="RHEA:25876"/>
        <dbReference type="ChEBI" id="CHEBI:15379"/>
        <dbReference type="ChEBI" id="CHEBI:16240"/>
        <dbReference type="ChEBI" id="CHEBI:29991"/>
        <dbReference type="ChEBI" id="CHEBI:77875"/>
        <dbReference type="EC" id="1.4.3.16"/>
    </reaction>
    <physiologicalReaction direction="left-to-right" evidence="10">
        <dbReference type="Rhea" id="RHEA:25877"/>
    </physiologicalReaction>
</comment>
<dbReference type="Pfam" id="PF00890">
    <property type="entry name" value="FAD_binding_2"/>
    <property type="match status" value="1"/>
</dbReference>
<dbReference type="GO" id="GO:0034628">
    <property type="term" value="P:'de novo' NAD+ biosynthetic process from L-aspartate"/>
    <property type="evidence" value="ECO:0007669"/>
    <property type="project" value="TreeGrafter"/>
</dbReference>
<keyword evidence="8 12" id="KW-0274">FAD</keyword>
<dbReference type="InterPro" id="IPR003953">
    <property type="entry name" value="FAD-dep_OxRdtase_2_FAD-bd"/>
</dbReference>
<dbReference type="RefSeq" id="WP_075397767.1">
    <property type="nucleotide sequence ID" value="NZ_MSDU01000008.1"/>
</dbReference>
<dbReference type="EC" id="1.4.3.16" evidence="4 11"/>
<dbReference type="InterPro" id="IPR005288">
    <property type="entry name" value="NadB"/>
</dbReference>
<evidence type="ECO:0000256" key="3">
    <source>
        <dbReference type="ARBA" id="ARBA00008562"/>
    </source>
</evidence>